<organism evidence="1 2">
    <name type="scientific">Lentinus brumalis</name>
    <dbReference type="NCBI Taxonomy" id="2498619"/>
    <lineage>
        <taxon>Eukaryota</taxon>
        <taxon>Fungi</taxon>
        <taxon>Dikarya</taxon>
        <taxon>Basidiomycota</taxon>
        <taxon>Agaricomycotina</taxon>
        <taxon>Agaricomycetes</taxon>
        <taxon>Polyporales</taxon>
        <taxon>Polyporaceae</taxon>
        <taxon>Lentinus</taxon>
    </lineage>
</organism>
<sequence length="243" mass="27092">MSTVVEQIERVAGDISHVGGVAKSVYKLTMIISKKHIGEITEAGKLELHYASQILLDPLNEQALEDANLYTVFREDYSGWCQRFAAIEQQLKNIKFWDIMAKRALYLTALAEVEAVTHFKLDVRRKSTWARLRLNIEDGSLDTANVPINQQTAQNMHPQAVETDALTQLPPSPSMLTLVAGLLHDALDHGHQVHSAENVDEDAYSDTDSCFGNPWLKGESQPHRGDDTYVLSIHVERADTGTS</sequence>
<evidence type="ECO:0000313" key="1">
    <source>
        <dbReference type="EMBL" id="RDX54882.1"/>
    </source>
</evidence>
<evidence type="ECO:0000313" key="2">
    <source>
        <dbReference type="Proteomes" id="UP000256964"/>
    </source>
</evidence>
<dbReference type="OrthoDB" id="2765395at2759"/>
<reference evidence="1 2" key="1">
    <citation type="journal article" date="2018" name="Biotechnol. Biofuels">
        <title>Integrative visual omics of the white-rot fungus Polyporus brumalis exposes the biotechnological potential of its oxidative enzymes for delignifying raw plant biomass.</title>
        <authorList>
            <person name="Miyauchi S."/>
            <person name="Rancon A."/>
            <person name="Drula E."/>
            <person name="Hage H."/>
            <person name="Chaduli D."/>
            <person name="Favel A."/>
            <person name="Grisel S."/>
            <person name="Henrissat B."/>
            <person name="Herpoel-Gimbert I."/>
            <person name="Ruiz-Duenas F.J."/>
            <person name="Chevret D."/>
            <person name="Hainaut M."/>
            <person name="Lin J."/>
            <person name="Wang M."/>
            <person name="Pangilinan J."/>
            <person name="Lipzen A."/>
            <person name="Lesage-Meessen L."/>
            <person name="Navarro D."/>
            <person name="Riley R."/>
            <person name="Grigoriev I.V."/>
            <person name="Zhou S."/>
            <person name="Raouche S."/>
            <person name="Rosso M.N."/>
        </authorList>
    </citation>
    <scope>NUCLEOTIDE SEQUENCE [LARGE SCALE GENOMIC DNA]</scope>
    <source>
        <strain evidence="1 2">BRFM 1820</strain>
    </source>
</reference>
<name>A0A371DQS4_9APHY</name>
<keyword evidence="2" id="KW-1185">Reference proteome</keyword>
<protein>
    <submittedName>
        <fullName evidence="1">Uncharacterized protein</fullName>
    </submittedName>
</protein>
<accession>A0A371DQS4</accession>
<proteinExistence type="predicted"/>
<dbReference type="AlphaFoldDB" id="A0A371DQS4"/>
<dbReference type="EMBL" id="KZ857383">
    <property type="protein sequence ID" value="RDX54882.1"/>
    <property type="molecule type" value="Genomic_DNA"/>
</dbReference>
<dbReference type="Proteomes" id="UP000256964">
    <property type="component" value="Unassembled WGS sequence"/>
</dbReference>
<gene>
    <name evidence="1" type="ORF">OH76DRAFT_1552166</name>
</gene>